<keyword evidence="3" id="KW-0472">Membrane</keyword>
<feature type="transmembrane region" description="Helical" evidence="3">
    <location>
        <begin position="51"/>
        <end position="71"/>
    </location>
</feature>
<evidence type="ECO:0000313" key="5">
    <source>
        <dbReference type="Proteomes" id="UP000554482"/>
    </source>
</evidence>
<dbReference type="GO" id="GO:0016125">
    <property type="term" value="P:sterol metabolic process"/>
    <property type="evidence" value="ECO:0007669"/>
    <property type="project" value="TreeGrafter"/>
</dbReference>
<dbReference type="PANTHER" id="PTHR24286:SF236">
    <property type="entry name" value="P450, PUTATIVE-RELATED"/>
    <property type="match status" value="1"/>
</dbReference>
<dbReference type="GO" id="GO:0010268">
    <property type="term" value="P:brassinosteroid homeostasis"/>
    <property type="evidence" value="ECO:0007669"/>
    <property type="project" value="TreeGrafter"/>
</dbReference>
<sequence>MCKSGDDHWALYAKSVLDRTRLALASKAEHYDKVLQPSAEYLGSLLDVDQWVTVFAGLLLCFMAFLIYSIFSQVLSPWDLMIFYFSAKKGLISFPVNIPGTTYYKCLQKAMKFLKHTLDERRASPEMHYGDFLDESYETTSSALTLGVKFLVEHPLVLEELKKEHEFIIRNRESQDTGLTWIEYKSMTFTFMVSLQSLEHIAFYVVLLQTPVNLPL</sequence>
<dbReference type="GO" id="GO:0005506">
    <property type="term" value="F:iron ion binding"/>
    <property type="evidence" value="ECO:0007669"/>
    <property type="project" value="InterPro"/>
</dbReference>
<keyword evidence="3" id="KW-1133">Transmembrane helix</keyword>
<dbReference type="SUPFAM" id="SSF48264">
    <property type="entry name" value="Cytochrome P450"/>
    <property type="match status" value="1"/>
</dbReference>
<keyword evidence="1" id="KW-0479">Metal-binding</keyword>
<organism evidence="4 5">
    <name type="scientific">Thalictrum thalictroides</name>
    <name type="common">Rue-anemone</name>
    <name type="synonym">Anemone thalictroides</name>
    <dbReference type="NCBI Taxonomy" id="46969"/>
    <lineage>
        <taxon>Eukaryota</taxon>
        <taxon>Viridiplantae</taxon>
        <taxon>Streptophyta</taxon>
        <taxon>Embryophyta</taxon>
        <taxon>Tracheophyta</taxon>
        <taxon>Spermatophyta</taxon>
        <taxon>Magnoliopsida</taxon>
        <taxon>Ranunculales</taxon>
        <taxon>Ranunculaceae</taxon>
        <taxon>Thalictroideae</taxon>
        <taxon>Thalictrum</taxon>
    </lineage>
</organism>
<dbReference type="EMBL" id="JABWDY010020041">
    <property type="protein sequence ID" value="KAF5193445.1"/>
    <property type="molecule type" value="Genomic_DNA"/>
</dbReference>
<keyword evidence="2" id="KW-0408">Iron</keyword>
<keyword evidence="3" id="KW-0812">Transmembrane</keyword>
<gene>
    <name evidence="4" type="ORF">FRX31_016968</name>
</gene>
<dbReference type="InterPro" id="IPR036396">
    <property type="entry name" value="Cyt_P450_sf"/>
</dbReference>
<dbReference type="OrthoDB" id="3945418at2759"/>
<evidence type="ECO:0000256" key="1">
    <source>
        <dbReference type="ARBA" id="ARBA00022723"/>
    </source>
</evidence>
<evidence type="ECO:0000256" key="3">
    <source>
        <dbReference type="SAM" id="Phobius"/>
    </source>
</evidence>
<name>A0A7J6WAP7_THATH</name>
<reference evidence="4 5" key="1">
    <citation type="submission" date="2020-06" db="EMBL/GenBank/DDBJ databases">
        <title>Transcriptomic and genomic resources for Thalictrum thalictroides and T. hernandezii: Facilitating candidate gene discovery in an emerging model plant lineage.</title>
        <authorList>
            <person name="Arias T."/>
            <person name="Riano-Pachon D.M."/>
            <person name="Di Stilio V.S."/>
        </authorList>
    </citation>
    <scope>NUCLEOTIDE SEQUENCE [LARGE SCALE GENOMIC DNA]</scope>
    <source>
        <strain evidence="5">cv. WT478/WT964</strain>
        <tissue evidence="4">Leaves</tissue>
    </source>
</reference>
<evidence type="ECO:0000256" key="2">
    <source>
        <dbReference type="ARBA" id="ARBA00023004"/>
    </source>
</evidence>
<dbReference type="GO" id="GO:0020037">
    <property type="term" value="F:heme binding"/>
    <property type="evidence" value="ECO:0007669"/>
    <property type="project" value="InterPro"/>
</dbReference>
<evidence type="ECO:0000313" key="4">
    <source>
        <dbReference type="EMBL" id="KAF5193445.1"/>
    </source>
</evidence>
<dbReference type="PANTHER" id="PTHR24286">
    <property type="entry name" value="CYTOCHROME P450 26"/>
    <property type="match status" value="1"/>
</dbReference>
<dbReference type="AlphaFoldDB" id="A0A7J6WAP7"/>
<dbReference type="GO" id="GO:0016705">
    <property type="term" value="F:oxidoreductase activity, acting on paired donors, with incorporation or reduction of molecular oxygen"/>
    <property type="evidence" value="ECO:0007669"/>
    <property type="project" value="InterPro"/>
</dbReference>
<protein>
    <submittedName>
        <fullName evidence="4">Cytochrome p450</fullName>
    </submittedName>
</protein>
<keyword evidence="5" id="KW-1185">Reference proteome</keyword>
<accession>A0A7J6WAP7</accession>
<dbReference type="GO" id="GO:0016132">
    <property type="term" value="P:brassinosteroid biosynthetic process"/>
    <property type="evidence" value="ECO:0007669"/>
    <property type="project" value="TreeGrafter"/>
</dbReference>
<dbReference type="Proteomes" id="UP000554482">
    <property type="component" value="Unassembled WGS sequence"/>
</dbReference>
<dbReference type="GO" id="GO:0004497">
    <property type="term" value="F:monooxygenase activity"/>
    <property type="evidence" value="ECO:0007669"/>
    <property type="project" value="InterPro"/>
</dbReference>
<proteinExistence type="predicted"/>
<comment type="caution">
    <text evidence="4">The sequence shown here is derived from an EMBL/GenBank/DDBJ whole genome shotgun (WGS) entry which is preliminary data.</text>
</comment>